<comment type="caution">
    <text evidence="2">The sequence shown here is derived from an EMBL/GenBank/DDBJ whole genome shotgun (WGS) entry which is preliminary data.</text>
</comment>
<organism evidence="2 3">
    <name type="scientific">Euphydryas editha</name>
    <name type="common">Edith's checkerspot</name>
    <dbReference type="NCBI Taxonomy" id="104508"/>
    <lineage>
        <taxon>Eukaryota</taxon>
        <taxon>Metazoa</taxon>
        <taxon>Ecdysozoa</taxon>
        <taxon>Arthropoda</taxon>
        <taxon>Hexapoda</taxon>
        <taxon>Insecta</taxon>
        <taxon>Pterygota</taxon>
        <taxon>Neoptera</taxon>
        <taxon>Endopterygota</taxon>
        <taxon>Lepidoptera</taxon>
        <taxon>Glossata</taxon>
        <taxon>Ditrysia</taxon>
        <taxon>Papilionoidea</taxon>
        <taxon>Nymphalidae</taxon>
        <taxon>Nymphalinae</taxon>
        <taxon>Euphydryas</taxon>
    </lineage>
</organism>
<gene>
    <name evidence="2" type="ORF">EEDITHA_LOCUS23122</name>
</gene>
<protein>
    <recommendedName>
        <fullName evidence="1">GIY-YIG domain-containing protein</fullName>
    </recommendedName>
</protein>
<dbReference type="PROSITE" id="PS50164">
    <property type="entry name" value="GIY_YIG"/>
    <property type="match status" value="1"/>
</dbReference>
<accession>A0AAU9VGX6</accession>
<dbReference type="PANTHER" id="PTHR21301:SF11">
    <property type="entry name" value="GIY-YIG DOMAIN-CONTAINING PROTEIN"/>
    <property type="match status" value="1"/>
</dbReference>
<dbReference type="InterPro" id="IPR058912">
    <property type="entry name" value="HTH_animal"/>
</dbReference>
<dbReference type="CDD" id="cd00304">
    <property type="entry name" value="RT_like"/>
    <property type="match status" value="1"/>
</dbReference>
<dbReference type="InterPro" id="IPR000305">
    <property type="entry name" value="GIY-YIG_endonuc"/>
</dbReference>
<name>A0AAU9VGX6_EUPED</name>
<dbReference type="PANTHER" id="PTHR21301">
    <property type="entry name" value="REVERSE TRANSCRIPTASE"/>
    <property type="match status" value="1"/>
</dbReference>
<keyword evidence="3" id="KW-1185">Reference proteome</keyword>
<dbReference type="Pfam" id="PF26215">
    <property type="entry name" value="HTH_animal"/>
    <property type="match status" value="1"/>
</dbReference>
<dbReference type="CDD" id="cd10442">
    <property type="entry name" value="GIY-YIG_PLEs"/>
    <property type="match status" value="1"/>
</dbReference>
<dbReference type="AlphaFoldDB" id="A0AAU9VGX6"/>
<evidence type="ECO:0000313" key="3">
    <source>
        <dbReference type="Proteomes" id="UP001153954"/>
    </source>
</evidence>
<dbReference type="Gene3D" id="3.40.1440.10">
    <property type="entry name" value="GIY-YIG endonuclease"/>
    <property type="match status" value="1"/>
</dbReference>
<evidence type="ECO:0000313" key="2">
    <source>
        <dbReference type="EMBL" id="CAH2109267.1"/>
    </source>
</evidence>
<dbReference type="InterPro" id="IPR035901">
    <property type="entry name" value="GIY-YIG_endonuc_sf"/>
</dbReference>
<dbReference type="EMBL" id="CAKOGL010000066">
    <property type="protein sequence ID" value="CAH2109267.1"/>
    <property type="molecule type" value="Genomic_DNA"/>
</dbReference>
<feature type="domain" description="GIY-YIG" evidence="1">
    <location>
        <begin position="530"/>
        <end position="618"/>
    </location>
</feature>
<sequence>MSVNLNLTNGVINLSSITIDEPTRSILAKGMNFAMTPKRIPYENIISNIEATIAKNNIPTEDAETLRQDVAAILCKSRLPKSNVTSEERLALLKIRNNKDVIVLKADEGIATVILDVVDYDNKIRNILADTDTYKLVKNDPTSRETRRIRTLIRDHQCSFTEDEYVYLSKKIIVQPPKLYGLPRVDEPNVPLRPIVSQTNAPTYSLCKYLCSKLKEIVGKTSSYVKDSRHFIDIVRNVRMEPGDIMVTFNVESLFTSVPIKECLCVIREKLLEHNLHNISDHIIDLLENCVKGNYFLYRGKYYFQIDGVASGSPVAPIIANVWMEYFEKKALSSGPPIIKLWKRRVDEIFCIIRGNEDDARQYLGHLNSIHPKIKFTSEVESGRSLVYLDTMVTVRYDGSFAYKLHRKLSYHPYLHATSHHHPRYLHSVKNSLTNRALDLCDLDHREHELTRIQEVLKHSGYGTSGHAYKRSTKEKRPDFDRQPAFLPYVKGITDKIEILLKNFSIKTMFIPMTKISKYLRSPKDFIPFQTPGVYKVDCSCDECYIGQTKRSIEERIKEHKNAVKNEQKTKSAVARHILETNHRVELDNPKVLSKDKNDYRRLVREAIEIKKHKTFNRCGGINLSSMWDPVINKLKKSEATRKTLGRSDCVSVVYRKRKHPDSESEGVRCSSHPATTMAATLSKFRKQI</sequence>
<proteinExistence type="predicted"/>
<reference evidence="2" key="1">
    <citation type="submission" date="2022-03" db="EMBL/GenBank/DDBJ databases">
        <authorList>
            <person name="Tunstrom K."/>
        </authorList>
    </citation>
    <scope>NUCLEOTIDE SEQUENCE</scope>
</reference>
<evidence type="ECO:0000259" key="1">
    <source>
        <dbReference type="PROSITE" id="PS50164"/>
    </source>
</evidence>
<dbReference type="Proteomes" id="UP001153954">
    <property type="component" value="Unassembled WGS sequence"/>
</dbReference>